<feature type="domain" description="HAT C-terminal dimerisation" evidence="1">
    <location>
        <begin position="6"/>
        <end position="64"/>
    </location>
</feature>
<dbReference type="Proteomes" id="UP000242715">
    <property type="component" value="Unassembled WGS sequence"/>
</dbReference>
<evidence type="ECO:0000313" key="2">
    <source>
        <dbReference type="EMBL" id="GAU47669.1"/>
    </source>
</evidence>
<name>A0A2Z6PM38_TRISU</name>
<keyword evidence="3" id="KW-1185">Reference proteome</keyword>
<reference evidence="3" key="1">
    <citation type="journal article" date="2017" name="Front. Plant Sci.">
        <title>Climate Clever Clovers: New Paradigm to Reduce the Environmental Footprint of Ruminants by Breeding Low Methanogenic Forages Utilizing Haplotype Variation.</title>
        <authorList>
            <person name="Kaur P."/>
            <person name="Appels R."/>
            <person name="Bayer P.E."/>
            <person name="Keeble-Gagnere G."/>
            <person name="Wang J."/>
            <person name="Hirakawa H."/>
            <person name="Shirasawa K."/>
            <person name="Vercoe P."/>
            <person name="Stefanova K."/>
            <person name="Durmic Z."/>
            <person name="Nichols P."/>
            <person name="Revell C."/>
            <person name="Isobe S.N."/>
            <person name="Edwards D."/>
            <person name="Erskine W."/>
        </authorList>
    </citation>
    <scope>NUCLEOTIDE SEQUENCE [LARGE SCALE GENOMIC DNA]</scope>
    <source>
        <strain evidence="3">cv. Daliak</strain>
    </source>
</reference>
<dbReference type="PANTHER" id="PTHR23272">
    <property type="entry name" value="BED FINGER-RELATED"/>
    <property type="match status" value="1"/>
</dbReference>
<dbReference type="InterPro" id="IPR008906">
    <property type="entry name" value="HATC_C_dom"/>
</dbReference>
<dbReference type="SUPFAM" id="SSF53098">
    <property type="entry name" value="Ribonuclease H-like"/>
    <property type="match status" value="2"/>
</dbReference>
<dbReference type="AlphaFoldDB" id="A0A2Z6PM38"/>
<dbReference type="PANTHER" id="PTHR23272:SF193">
    <property type="entry name" value="OS07G0624100 PROTEIN"/>
    <property type="match status" value="1"/>
</dbReference>
<proteinExistence type="predicted"/>
<dbReference type="EMBL" id="DF974337">
    <property type="protein sequence ID" value="GAU47669.1"/>
    <property type="molecule type" value="Genomic_DNA"/>
</dbReference>
<dbReference type="OrthoDB" id="1421006at2759"/>
<organism evidence="2 3">
    <name type="scientific">Trifolium subterraneum</name>
    <name type="common">Subterranean clover</name>
    <dbReference type="NCBI Taxonomy" id="3900"/>
    <lineage>
        <taxon>Eukaryota</taxon>
        <taxon>Viridiplantae</taxon>
        <taxon>Streptophyta</taxon>
        <taxon>Embryophyta</taxon>
        <taxon>Tracheophyta</taxon>
        <taxon>Spermatophyta</taxon>
        <taxon>Magnoliopsida</taxon>
        <taxon>eudicotyledons</taxon>
        <taxon>Gunneridae</taxon>
        <taxon>Pentapetalae</taxon>
        <taxon>rosids</taxon>
        <taxon>fabids</taxon>
        <taxon>Fabales</taxon>
        <taxon>Fabaceae</taxon>
        <taxon>Papilionoideae</taxon>
        <taxon>50 kb inversion clade</taxon>
        <taxon>NPAAA clade</taxon>
        <taxon>Hologalegina</taxon>
        <taxon>IRL clade</taxon>
        <taxon>Trifolieae</taxon>
        <taxon>Trifolium</taxon>
    </lineage>
</organism>
<evidence type="ECO:0000259" key="1">
    <source>
        <dbReference type="Pfam" id="PF05699"/>
    </source>
</evidence>
<evidence type="ECO:0000313" key="3">
    <source>
        <dbReference type="Proteomes" id="UP000242715"/>
    </source>
</evidence>
<accession>A0A2Z6PM38</accession>
<sequence length="243" mass="27090">MLLIRKVHSSRFPVLANIARDLLAIPVSTVASESAFSTGGRVLDEYRSRLSTRTVEALICTEDWHGGSPTPLPTQEDMEDLEIIERDVFSQNLSGEVNTYFLQSTLQSTGVVNSSGFKSELIRYFNDGLEEDSPNFDILNYWKVHSSRFPVLANIARDLLAILVSTVASESAFSTGGRVLDEYRSRLSTRTVEALICTEDWLGGSPTPLPTQEDMEDLEIIERDVFSQNLSGEVNTYVNLDED</sequence>
<feature type="domain" description="HAT C-terminal dimerisation" evidence="1">
    <location>
        <begin position="120"/>
        <end position="202"/>
    </location>
</feature>
<protein>
    <recommendedName>
        <fullName evidence="1">HAT C-terminal dimerisation domain-containing protein</fullName>
    </recommendedName>
</protein>
<dbReference type="InterPro" id="IPR012337">
    <property type="entry name" value="RNaseH-like_sf"/>
</dbReference>
<dbReference type="Pfam" id="PF05699">
    <property type="entry name" value="Dimer_Tnp_hAT"/>
    <property type="match status" value="2"/>
</dbReference>
<gene>
    <name evidence="2" type="ORF">TSUD_380230</name>
</gene>
<dbReference type="GO" id="GO:0046983">
    <property type="term" value="F:protein dimerization activity"/>
    <property type="evidence" value="ECO:0007669"/>
    <property type="project" value="InterPro"/>
</dbReference>